<dbReference type="RefSeq" id="WP_013253732.1">
    <property type="nucleotide sequence ID" value="NC_014364.1"/>
</dbReference>
<dbReference type="OrthoDB" id="9803333at2"/>
<reference evidence="3 4" key="1">
    <citation type="journal article" date="2010" name="Stand. Genomic Sci.">
        <title>Complete genome sequence of Spirochaeta smaragdinae type strain (SEBR 4228).</title>
        <authorList>
            <person name="Mavromatis K."/>
            <person name="Yasawong M."/>
            <person name="Chertkov O."/>
            <person name="Lapidus A."/>
            <person name="Lucas S."/>
            <person name="Nolan M."/>
            <person name="Del Rio T.G."/>
            <person name="Tice H."/>
            <person name="Cheng J.F."/>
            <person name="Pitluck S."/>
            <person name="Liolios K."/>
            <person name="Ivanova N."/>
            <person name="Tapia R."/>
            <person name="Han C."/>
            <person name="Bruce D."/>
            <person name="Goodwin L."/>
            <person name="Pati A."/>
            <person name="Chen A."/>
            <person name="Palaniappan K."/>
            <person name="Land M."/>
            <person name="Hauser L."/>
            <person name="Chang Y.J."/>
            <person name="Jeffries C.D."/>
            <person name="Detter J.C."/>
            <person name="Rohde M."/>
            <person name="Brambilla E."/>
            <person name="Spring S."/>
            <person name="Goker M."/>
            <person name="Sikorski J."/>
            <person name="Woyke T."/>
            <person name="Bristow J."/>
            <person name="Eisen J.A."/>
            <person name="Markowitz V."/>
            <person name="Hugenholtz P."/>
            <person name="Klenk H.P."/>
            <person name="Kyrpides N.C."/>
        </authorList>
    </citation>
    <scope>NUCLEOTIDE SEQUENCE [LARGE SCALE GENOMIC DNA]</scope>
    <source>
        <strain evidence="4">DSM 11293 / JCM 15392 / SEBR 4228</strain>
    </source>
</reference>
<gene>
    <name evidence="3" type="ordered locus">Spirs_1138</name>
</gene>
<dbReference type="KEGG" id="ssm:Spirs_1138"/>
<keyword evidence="2" id="KW-0560">Oxidoreductase</keyword>
<evidence type="ECO:0000256" key="1">
    <source>
        <dbReference type="ARBA" id="ARBA00006484"/>
    </source>
</evidence>
<dbReference type="PRINTS" id="PR00080">
    <property type="entry name" value="SDRFAMILY"/>
</dbReference>
<protein>
    <submittedName>
        <fullName evidence="3">Short-chain dehydrogenase/reductase SDR</fullName>
    </submittedName>
</protein>
<dbReference type="Proteomes" id="UP000002318">
    <property type="component" value="Chromosome"/>
</dbReference>
<dbReference type="PRINTS" id="PR00081">
    <property type="entry name" value="GDHRDH"/>
</dbReference>
<dbReference type="InterPro" id="IPR002347">
    <property type="entry name" value="SDR_fam"/>
</dbReference>
<accession>E1R119</accession>
<dbReference type="GO" id="GO:0016616">
    <property type="term" value="F:oxidoreductase activity, acting on the CH-OH group of donors, NAD or NADP as acceptor"/>
    <property type="evidence" value="ECO:0007669"/>
    <property type="project" value="TreeGrafter"/>
</dbReference>
<dbReference type="AlphaFoldDB" id="E1R119"/>
<dbReference type="HOGENOM" id="CLU_010194_1_1_12"/>
<proteinExistence type="inferred from homology"/>
<dbReference type="eggNOG" id="COG1028">
    <property type="taxonomic scope" value="Bacteria"/>
</dbReference>
<name>E1R119_SEDSS</name>
<dbReference type="FunFam" id="3.40.50.720:FF:000084">
    <property type="entry name" value="Short-chain dehydrogenase reductase"/>
    <property type="match status" value="1"/>
</dbReference>
<dbReference type="STRING" id="573413.Spirs_1138"/>
<dbReference type="Gene3D" id="3.40.50.720">
    <property type="entry name" value="NAD(P)-binding Rossmann-like Domain"/>
    <property type="match status" value="1"/>
</dbReference>
<dbReference type="PANTHER" id="PTHR42760:SF115">
    <property type="entry name" value="3-OXOACYL-[ACYL-CARRIER-PROTEIN] REDUCTASE FABG"/>
    <property type="match status" value="1"/>
</dbReference>
<evidence type="ECO:0000313" key="3">
    <source>
        <dbReference type="EMBL" id="ADK80268.1"/>
    </source>
</evidence>
<dbReference type="EMBL" id="CP002116">
    <property type="protein sequence ID" value="ADK80268.1"/>
    <property type="molecule type" value="Genomic_DNA"/>
</dbReference>
<evidence type="ECO:0000313" key="4">
    <source>
        <dbReference type="Proteomes" id="UP000002318"/>
    </source>
</evidence>
<keyword evidence="4" id="KW-1185">Reference proteome</keyword>
<dbReference type="SUPFAM" id="SSF51735">
    <property type="entry name" value="NAD(P)-binding Rossmann-fold domains"/>
    <property type="match status" value="1"/>
</dbReference>
<evidence type="ECO:0000256" key="2">
    <source>
        <dbReference type="ARBA" id="ARBA00023002"/>
    </source>
</evidence>
<dbReference type="InterPro" id="IPR036291">
    <property type="entry name" value="NAD(P)-bd_dom_sf"/>
</dbReference>
<dbReference type="PANTHER" id="PTHR42760">
    <property type="entry name" value="SHORT-CHAIN DEHYDROGENASES/REDUCTASES FAMILY MEMBER"/>
    <property type="match status" value="1"/>
</dbReference>
<sequence length="272" mass="28660">MQYLNDMFGLTGKTVVITGGGGAIASALAEAYLKAGAQVSLWNRSSTSMENVSKSLKATFPGAHKTLQTVLADTGNETETQKALEACIDHFGSVDILVNGVGGNKGKGAFVDTDIDQFKTVMELNLVAGLLVPTKVITTWWIKKDMPGSIINLSSMASYTPLSGVWAYDAAKAGVLNLTMASAKEFAPYKIRVNGIAPGFFLGRQNRALLVDQASGELTERGKAIIERTPYGRFGEVQELAGAALFLASNKASGFVTGVTIPVDGGFLADNI</sequence>
<dbReference type="Pfam" id="PF13561">
    <property type="entry name" value="adh_short_C2"/>
    <property type="match status" value="1"/>
</dbReference>
<organism evidence="3 4">
    <name type="scientific">Sediminispirochaeta smaragdinae (strain DSM 11293 / JCM 15392 / SEBR 4228)</name>
    <name type="common">Spirochaeta smaragdinae</name>
    <dbReference type="NCBI Taxonomy" id="573413"/>
    <lineage>
        <taxon>Bacteria</taxon>
        <taxon>Pseudomonadati</taxon>
        <taxon>Spirochaetota</taxon>
        <taxon>Spirochaetia</taxon>
        <taxon>Spirochaetales</taxon>
        <taxon>Spirochaetaceae</taxon>
        <taxon>Sediminispirochaeta</taxon>
    </lineage>
</organism>
<comment type="similarity">
    <text evidence="1">Belongs to the short-chain dehydrogenases/reductases (SDR) family.</text>
</comment>